<gene>
    <name evidence="9" type="ORF">EQM13_13265</name>
</gene>
<evidence type="ECO:0000256" key="5">
    <source>
        <dbReference type="ARBA" id="ARBA00022989"/>
    </source>
</evidence>
<dbReference type="RefSeq" id="WP_083381862.1">
    <property type="nucleotide sequence ID" value="NZ_CP035282.1"/>
</dbReference>
<dbReference type="AlphaFoldDB" id="A0A410QEX2"/>
<feature type="domain" description="Phosphatidic acid phosphatase type 2/haloperoxidase" evidence="8">
    <location>
        <begin position="61"/>
        <end position="168"/>
    </location>
</feature>
<dbReference type="PANTHER" id="PTHR14969:SF62">
    <property type="entry name" value="DECAPRENYLPHOSPHORYL-5-PHOSPHORIBOSE PHOSPHATASE RV3807C-RELATED"/>
    <property type="match status" value="1"/>
</dbReference>
<dbReference type="EMBL" id="CP035282">
    <property type="protein sequence ID" value="QAT62465.1"/>
    <property type="molecule type" value="Genomic_DNA"/>
</dbReference>
<comment type="subcellular location">
    <subcellularLocation>
        <location evidence="1">Cell membrane</location>
        <topology evidence="1">Multi-pass membrane protein</topology>
    </subcellularLocation>
</comment>
<dbReference type="SUPFAM" id="SSF48317">
    <property type="entry name" value="Acid phosphatase/Vanadium-dependent haloperoxidase"/>
    <property type="match status" value="1"/>
</dbReference>
<dbReference type="GO" id="GO:0016787">
    <property type="term" value="F:hydrolase activity"/>
    <property type="evidence" value="ECO:0007669"/>
    <property type="project" value="UniProtKB-KW"/>
</dbReference>
<keyword evidence="5 7" id="KW-1133">Transmembrane helix</keyword>
<dbReference type="InterPro" id="IPR000326">
    <property type="entry name" value="PAP2/HPO"/>
</dbReference>
<proteinExistence type="predicted"/>
<accession>A0A410QEX2</accession>
<name>A0A410QEX2_9FIRM</name>
<dbReference type="Proteomes" id="UP000287969">
    <property type="component" value="Chromosome"/>
</dbReference>
<dbReference type="GO" id="GO:0005886">
    <property type="term" value="C:plasma membrane"/>
    <property type="evidence" value="ECO:0007669"/>
    <property type="project" value="UniProtKB-SubCell"/>
</dbReference>
<evidence type="ECO:0000259" key="8">
    <source>
        <dbReference type="SMART" id="SM00014"/>
    </source>
</evidence>
<reference evidence="10" key="1">
    <citation type="submission" date="2019-01" db="EMBL/GenBank/DDBJ databases">
        <title>Draft genomes of a novel of Sporanaerobacter strains.</title>
        <authorList>
            <person name="Ma S."/>
        </authorList>
    </citation>
    <scope>NUCLEOTIDE SEQUENCE [LARGE SCALE GENOMIC DNA]</scope>
    <source>
        <strain evidence="10">NJN-17</strain>
    </source>
</reference>
<evidence type="ECO:0000256" key="6">
    <source>
        <dbReference type="ARBA" id="ARBA00023136"/>
    </source>
</evidence>
<evidence type="ECO:0000256" key="2">
    <source>
        <dbReference type="ARBA" id="ARBA00022475"/>
    </source>
</evidence>
<evidence type="ECO:0000256" key="1">
    <source>
        <dbReference type="ARBA" id="ARBA00004651"/>
    </source>
</evidence>
<sequence length="184" mass="20849">MKKKFKSFDKRLLHWFNDTIKCKVLDRFMYRITNLGGGIFTTIILLAMIVFGKEKIRVAGIEGLTSLSVSQIFVQVLKKSLQRERPYNILKNINTFGINLRDYSFPSGHTTASFSIATTMTLNFPSISVILVILALTIGISRMYLGVHYPTDVIAGIVIGISSAVIIHFQFIELVEKFSYIIYN</sequence>
<evidence type="ECO:0000256" key="7">
    <source>
        <dbReference type="SAM" id="Phobius"/>
    </source>
</evidence>
<keyword evidence="3 7" id="KW-0812">Transmembrane</keyword>
<keyword evidence="4" id="KW-0378">Hydrolase</keyword>
<dbReference type="SMART" id="SM00014">
    <property type="entry name" value="acidPPc"/>
    <property type="match status" value="1"/>
</dbReference>
<protein>
    <submittedName>
        <fullName evidence="9">Phosphatase PAP2 family protein</fullName>
    </submittedName>
</protein>
<keyword evidence="2" id="KW-1003">Cell membrane</keyword>
<dbReference type="KEGG" id="spoa:EQM13_13265"/>
<keyword evidence="6 7" id="KW-0472">Membrane</keyword>
<feature type="transmembrane region" description="Helical" evidence="7">
    <location>
        <begin position="153"/>
        <end position="172"/>
    </location>
</feature>
<keyword evidence="10" id="KW-1185">Reference proteome</keyword>
<organism evidence="9 10">
    <name type="scientific">Acidilutibacter cellobiosedens</name>
    <dbReference type="NCBI Taxonomy" id="2507161"/>
    <lineage>
        <taxon>Bacteria</taxon>
        <taxon>Bacillati</taxon>
        <taxon>Bacillota</taxon>
        <taxon>Tissierellia</taxon>
        <taxon>Tissierellales</taxon>
        <taxon>Acidilutibacteraceae</taxon>
        <taxon>Acidilutibacter</taxon>
    </lineage>
</organism>
<evidence type="ECO:0000313" key="10">
    <source>
        <dbReference type="Proteomes" id="UP000287969"/>
    </source>
</evidence>
<dbReference type="InterPro" id="IPR036938">
    <property type="entry name" value="PAP2/HPO_sf"/>
</dbReference>
<dbReference type="Pfam" id="PF01569">
    <property type="entry name" value="PAP2"/>
    <property type="match status" value="1"/>
</dbReference>
<evidence type="ECO:0000256" key="4">
    <source>
        <dbReference type="ARBA" id="ARBA00022801"/>
    </source>
</evidence>
<evidence type="ECO:0000256" key="3">
    <source>
        <dbReference type="ARBA" id="ARBA00022692"/>
    </source>
</evidence>
<dbReference type="PANTHER" id="PTHR14969">
    <property type="entry name" value="SPHINGOSINE-1-PHOSPHATE PHOSPHOHYDROLASE"/>
    <property type="match status" value="1"/>
</dbReference>
<dbReference type="OrthoDB" id="9789113at2"/>
<dbReference type="Gene3D" id="1.20.144.10">
    <property type="entry name" value="Phosphatidic acid phosphatase type 2/haloperoxidase"/>
    <property type="match status" value="1"/>
</dbReference>
<feature type="transmembrane region" description="Helical" evidence="7">
    <location>
        <begin position="32"/>
        <end position="52"/>
    </location>
</feature>
<feature type="transmembrane region" description="Helical" evidence="7">
    <location>
        <begin position="122"/>
        <end position="141"/>
    </location>
</feature>
<evidence type="ECO:0000313" key="9">
    <source>
        <dbReference type="EMBL" id="QAT62465.1"/>
    </source>
</evidence>